<dbReference type="PANTHER" id="PTHR43479:SF22">
    <property type="entry name" value="TRANSCRIPTIONAL REGULATOR, TETR FAMILY"/>
    <property type="match status" value="1"/>
</dbReference>
<evidence type="ECO:0000313" key="6">
    <source>
        <dbReference type="Proteomes" id="UP000187367"/>
    </source>
</evidence>
<evidence type="ECO:0000256" key="3">
    <source>
        <dbReference type="PROSITE-ProRule" id="PRU00335"/>
    </source>
</evidence>
<evidence type="ECO:0000256" key="1">
    <source>
        <dbReference type="ARBA" id="ARBA00022491"/>
    </source>
</evidence>
<name>A0A1R1QJP5_9BACI</name>
<gene>
    <name evidence="5" type="ORF">BW143_11900</name>
</gene>
<dbReference type="PRINTS" id="PR00455">
    <property type="entry name" value="HTHTETR"/>
</dbReference>
<keyword evidence="2 3" id="KW-0238">DNA-binding</keyword>
<accession>A0A1R1QJP5</accession>
<dbReference type="PANTHER" id="PTHR43479">
    <property type="entry name" value="ACREF/ENVCD OPERON REPRESSOR-RELATED"/>
    <property type="match status" value="1"/>
</dbReference>
<keyword evidence="6" id="KW-1185">Reference proteome</keyword>
<dbReference type="EMBL" id="MTJL01000023">
    <property type="protein sequence ID" value="OMI04930.1"/>
    <property type="molecule type" value="Genomic_DNA"/>
</dbReference>
<proteinExistence type="predicted"/>
<dbReference type="SUPFAM" id="SSF46689">
    <property type="entry name" value="Homeodomain-like"/>
    <property type="match status" value="1"/>
</dbReference>
<evidence type="ECO:0000259" key="4">
    <source>
        <dbReference type="PROSITE" id="PS50977"/>
    </source>
</evidence>
<dbReference type="PROSITE" id="PS50977">
    <property type="entry name" value="HTH_TETR_2"/>
    <property type="match status" value="1"/>
</dbReference>
<dbReference type="InterPro" id="IPR009057">
    <property type="entry name" value="Homeodomain-like_sf"/>
</dbReference>
<feature type="domain" description="HTH tetR-type" evidence="4">
    <location>
        <begin position="13"/>
        <end position="73"/>
    </location>
</feature>
<comment type="caution">
    <text evidence="5">The sequence shown here is derived from an EMBL/GenBank/DDBJ whole genome shotgun (WGS) entry which is preliminary data.</text>
</comment>
<evidence type="ECO:0000313" key="5">
    <source>
        <dbReference type="EMBL" id="OMI04930.1"/>
    </source>
</evidence>
<evidence type="ECO:0000256" key="2">
    <source>
        <dbReference type="ARBA" id="ARBA00023125"/>
    </source>
</evidence>
<dbReference type="GO" id="GO:0003677">
    <property type="term" value="F:DNA binding"/>
    <property type="evidence" value="ECO:0007669"/>
    <property type="project" value="UniProtKB-UniRule"/>
</dbReference>
<dbReference type="InterPro" id="IPR050624">
    <property type="entry name" value="HTH-type_Tx_Regulator"/>
</dbReference>
<dbReference type="Pfam" id="PF00440">
    <property type="entry name" value="TetR_N"/>
    <property type="match status" value="1"/>
</dbReference>
<accession>A0A1R1RXR6</accession>
<sequence>MSFIIVREGVRMKDKKADIIEAAKKLFAQKGYINVSMQAIAEECKMSKASIYKIFQSKEELLLALSNFNKQQMLKKSAKINAETSLTPKERFAKKIALEITEFRENRQFINFMSNDGSSPDTSVFRKHLKQTKSMIISWHRDSIIQAYGEEVQPFIWDLVIIFHGLMREFLFLVAIEKTQPDVETIPRFIMTVMDLYIQKKRAGDQKTSLNDDVIAAYMNVAFCRPPKKEELLAEHLQKLKDTISSLSKDEVESKELLSAAGLLSEELFEKEPRPFLIRALLDYLGKIEGLQHDISQIKTICMKE</sequence>
<organism evidence="5 6">
    <name type="scientific">Bacillus swezeyi</name>
    <dbReference type="NCBI Taxonomy" id="1925020"/>
    <lineage>
        <taxon>Bacteria</taxon>
        <taxon>Bacillati</taxon>
        <taxon>Bacillota</taxon>
        <taxon>Bacilli</taxon>
        <taxon>Bacillales</taxon>
        <taxon>Bacillaceae</taxon>
        <taxon>Bacillus</taxon>
    </lineage>
</organism>
<dbReference type="AlphaFoldDB" id="A0A1R1QJP5"/>
<keyword evidence="1" id="KW-0678">Repressor</keyword>
<dbReference type="Gene3D" id="1.10.357.10">
    <property type="entry name" value="Tetracycline Repressor, domain 2"/>
    <property type="match status" value="1"/>
</dbReference>
<protein>
    <submittedName>
        <fullName evidence="5">TetR family transcriptional regulator</fullName>
    </submittedName>
</protein>
<dbReference type="Proteomes" id="UP000187367">
    <property type="component" value="Unassembled WGS sequence"/>
</dbReference>
<feature type="DNA-binding region" description="H-T-H motif" evidence="3">
    <location>
        <begin position="36"/>
        <end position="55"/>
    </location>
</feature>
<dbReference type="OrthoDB" id="9812993at2"/>
<dbReference type="InterPro" id="IPR001647">
    <property type="entry name" value="HTH_TetR"/>
</dbReference>
<reference evidence="5 6" key="1">
    <citation type="submission" date="2017-01" db="EMBL/GenBank/DDBJ databases">
        <title>Bacillus phylogenomics.</title>
        <authorList>
            <person name="Dunlap C."/>
        </authorList>
    </citation>
    <scope>NUCLEOTIDE SEQUENCE [LARGE SCALE GENOMIC DNA]</scope>
    <source>
        <strain evidence="5 6">NRRL B-41282</strain>
    </source>
</reference>